<gene>
    <name evidence="1" type="ORF">BpHYR1_005870</name>
</gene>
<sequence length="71" mass="7524">MERFVKTRFDCILTTGNGKKKPKFHTYFSMVDLGAGTGAGVCLSGELAACEPEGEVVCCLFRGSAGELSSN</sequence>
<protein>
    <submittedName>
        <fullName evidence="1">Uncharacterized protein</fullName>
    </submittedName>
</protein>
<evidence type="ECO:0000313" key="1">
    <source>
        <dbReference type="EMBL" id="RNA44790.1"/>
    </source>
</evidence>
<proteinExistence type="predicted"/>
<keyword evidence="2" id="KW-1185">Reference proteome</keyword>
<comment type="caution">
    <text evidence="1">The sequence shown here is derived from an EMBL/GenBank/DDBJ whole genome shotgun (WGS) entry which is preliminary data.</text>
</comment>
<reference evidence="1 2" key="1">
    <citation type="journal article" date="2018" name="Sci. Rep.">
        <title>Genomic signatures of local adaptation to the degree of environmental predictability in rotifers.</title>
        <authorList>
            <person name="Franch-Gras L."/>
            <person name="Hahn C."/>
            <person name="Garcia-Roger E.M."/>
            <person name="Carmona M.J."/>
            <person name="Serra M."/>
            <person name="Gomez A."/>
        </authorList>
    </citation>
    <scope>NUCLEOTIDE SEQUENCE [LARGE SCALE GENOMIC DNA]</scope>
    <source>
        <strain evidence="1">HYR1</strain>
    </source>
</reference>
<dbReference type="AlphaFoldDB" id="A0A3M7TAF1"/>
<evidence type="ECO:0000313" key="2">
    <source>
        <dbReference type="Proteomes" id="UP000276133"/>
    </source>
</evidence>
<dbReference type="EMBL" id="REGN01000059">
    <property type="protein sequence ID" value="RNA44790.1"/>
    <property type="molecule type" value="Genomic_DNA"/>
</dbReference>
<name>A0A3M7TAF1_BRAPC</name>
<organism evidence="1 2">
    <name type="scientific">Brachionus plicatilis</name>
    <name type="common">Marine rotifer</name>
    <name type="synonym">Brachionus muelleri</name>
    <dbReference type="NCBI Taxonomy" id="10195"/>
    <lineage>
        <taxon>Eukaryota</taxon>
        <taxon>Metazoa</taxon>
        <taxon>Spiralia</taxon>
        <taxon>Gnathifera</taxon>
        <taxon>Rotifera</taxon>
        <taxon>Eurotatoria</taxon>
        <taxon>Monogononta</taxon>
        <taxon>Pseudotrocha</taxon>
        <taxon>Ploima</taxon>
        <taxon>Brachionidae</taxon>
        <taxon>Brachionus</taxon>
    </lineage>
</organism>
<dbReference type="Proteomes" id="UP000276133">
    <property type="component" value="Unassembled WGS sequence"/>
</dbReference>
<accession>A0A3M7TAF1</accession>